<dbReference type="InterPro" id="IPR023606">
    <property type="entry name" value="CoA-Trfase_III_dom_1_sf"/>
</dbReference>
<dbReference type="SUPFAM" id="SSF89796">
    <property type="entry name" value="CoA-transferase family III (CaiB/BaiF)"/>
    <property type="match status" value="1"/>
</dbReference>
<dbReference type="AlphaFoldDB" id="A0A0F9WEC6"/>
<proteinExistence type="predicted"/>
<organism evidence="2">
    <name type="scientific">marine sediment metagenome</name>
    <dbReference type="NCBI Taxonomy" id="412755"/>
    <lineage>
        <taxon>unclassified sequences</taxon>
        <taxon>metagenomes</taxon>
        <taxon>ecological metagenomes</taxon>
    </lineage>
</organism>
<dbReference type="InterPro" id="IPR003673">
    <property type="entry name" value="CoA-Trfase_fam_III"/>
</dbReference>
<name>A0A0F9WEC6_9ZZZZ</name>
<dbReference type="PANTHER" id="PTHR48228">
    <property type="entry name" value="SUCCINYL-COA--D-CITRAMALATE COA-TRANSFERASE"/>
    <property type="match status" value="1"/>
</dbReference>
<dbReference type="PANTHER" id="PTHR48228:SF5">
    <property type="entry name" value="ALPHA-METHYLACYL-COA RACEMASE"/>
    <property type="match status" value="1"/>
</dbReference>
<evidence type="ECO:0008006" key="3">
    <source>
        <dbReference type="Google" id="ProtNLM"/>
    </source>
</evidence>
<feature type="region of interest" description="Disordered" evidence="1">
    <location>
        <begin position="329"/>
        <end position="349"/>
    </location>
</feature>
<dbReference type="InterPro" id="IPR044855">
    <property type="entry name" value="CoA-Trfase_III_dom3_sf"/>
</dbReference>
<reference evidence="2" key="1">
    <citation type="journal article" date="2015" name="Nature">
        <title>Complex archaea that bridge the gap between prokaryotes and eukaryotes.</title>
        <authorList>
            <person name="Spang A."/>
            <person name="Saw J.H."/>
            <person name="Jorgensen S.L."/>
            <person name="Zaremba-Niedzwiedzka K."/>
            <person name="Martijn J."/>
            <person name="Lind A.E."/>
            <person name="van Eijk R."/>
            <person name="Schleper C."/>
            <person name="Guy L."/>
            <person name="Ettema T.J."/>
        </authorList>
    </citation>
    <scope>NUCLEOTIDE SEQUENCE</scope>
</reference>
<protein>
    <recommendedName>
        <fullName evidence="3">Alpha-methylacyl-CoA racemase</fullName>
    </recommendedName>
</protein>
<accession>A0A0F9WEC6</accession>
<evidence type="ECO:0000256" key="1">
    <source>
        <dbReference type="SAM" id="MobiDB-lite"/>
    </source>
</evidence>
<dbReference type="Pfam" id="PF02515">
    <property type="entry name" value="CoA_transf_3"/>
    <property type="match status" value="1"/>
</dbReference>
<sequence>MSGPLHGFKIIEMAAIGPVPFCGMMLSDMGADVVRIDRKGSPVAHQNNPVNRGRRSIALDLKSPDDIATARQLINRADALIEGFRPGVMERLGLGPEPCLADNRGLVYGRMTGWGQTGPLAQSAGHDINYIALTGALHAMSRDGQPPSPPLNLIGDYGGGAMLLASGVLAALLERSRSGLGQVIDAAMTDGSACLMSLFHGLQASGNWRDQPGTNMLDGGAHFYNTYACADGKFISIGPIEPQFYTALLQRCGIDEPAFSAQMDVGQWPALKDKLGNLFRTRNRDDWCALLEGSDACFAPVLDTREAAQHPHNQARQTFVRHNGITQAAPAPRFSRTPGAIKNAPAAPDEHHDAILRDWL</sequence>
<dbReference type="Gene3D" id="3.40.50.10540">
    <property type="entry name" value="Crotonobetainyl-coa:carnitine coa-transferase, domain 1"/>
    <property type="match status" value="1"/>
</dbReference>
<comment type="caution">
    <text evidence="2">The sequence shown here is derived from an EMBL/GenBank/DDBJ whole genome shotgun (WGS) entry which is preliminary data.</text>
</comment>
<dbReference type="Gene3D" id="3.30.1540.10">
    <property type="entry name" value="formyl-coa transferase, domain 3"/>
    <property type="match status" value="1"/>
</dbReference>
<dbReference type="InterPro" id="IPR050509">
    <property type="entry name" value="CoA-transferase_III"/>
</dbReference>
<evidence type="ECO:0000313" key="2">
    <source>
        <dbReference type="EMBL" id="KKO10763.1"/>
    </source>
</evidence>
<gene>
    <name evidence="2" type="ORF">LCGC14_0022460</name>
</gene>
<dbReference type="EMBL" id="LAZR01000004">
    <property type="protein sequence ID" value="KKO10763.1"/>
    <property type="molecule type" value="Genomic_DNA"/>
</dbReference>
<dbReference type="GO" id="GO:0003824">
    <property type="term" value="F:catalytic activity"/>
    <property type="evidence" value="ECO:0007669"/>
    <property type="project" value="InterPro"/>
</dbReference>